<organism evidence="2 3">
    <name type="scientific">Parastrongyloides trichosuri</name>
    <name type="common">Possum-specific nematode worm</name>
    <dbReference type="NCBI Taxonomy" id="131310"/>
    <lineage>
        <taxon>Eukaryota</taxon>
        <taxon>Metazoa</taxon>
        <taxon>Ecdysozoa</taxon>
        <taxon>Nematoda</taxon>
        <taxon>Chromadorea</taxon>
        <taxon>Rhabditida</taxon>
        <taxon>Tylenchina</taxon>
        <taxon>Panagrolaimomorpha</taxon>
        <taxon>Strongyloidoidea</taxon>
        <taxon>Strongyloididae</taxon>
        <taxon>Parastrongyloides</taxon>
    </lineage>
</organism>
<proteinExistence type="predicted"/>
<dbReference type="STRING" id="131310.A0A0N4ZKH9"/>
<evidence type="ECO:0000256" key="1">
    <source>
        <dbReference type="SAM" id="Phobius"/>
    </source>
</evidence>
<dbReference type="GO" id="GO:0016020">
    <property type="term" value="C:membrane"/>
    <property type="evidence" value="ECO:0007669"/>
    <property type="project" value="TreeGrafter"/>
</dbReference>
<keyword evidence="1" id="KW-1133">Transmembrane helix</keyword>
<dbReference type="WBParaSite" id="PTRK_0000861300.1">
    <property type="protein sequence ID" value="PTRK_0000861300.1"/>
    <property type="gene ID" value="PTRK_0000861300"/>
</dbReference>
<dbReference type="InterPro" id="IPR031751">
    <property type="entry name" value="DUF4735"/>
</dbReference>
<keyword evidence="2" id="KW-1185">Reference proteome</keyword>
<reference evidence="3" key="1">
    <citation type="submission" date="2017-02" db="UniProtKB">
        <authorList>
            <consortium name="WormBaseParasite"/>
        </authorList>
    </citation>
    <scope>IDENTIFICATION</scope>
</reference>
<protein>
    <submittedName>
        <fullName evidence="3">Uncharacterized protein</fullName>
    </submittedName>
</protein>
<dbReference type="GO" id="GO:0005829">
    <property type="term" value="C:cytosol"/>
    <property type="evidence" value="ECO:0007669"/>
    <property type="project" value="TreeGrafter"/>
</dbReference>
<dbReference type="AlphaFoldDB" id="A0A0N4ZKH9"/>
<evidence type="ECO:0000313" key="3">
    <source>
        <dbReference type="WBParaSite" id="PTRK_0000861300.1"/>
    </source>
</evidence>
<dbReference type="PANTHER" id="PTHR33539:SF1">
    <property type="entry name" value="UPF0764 PROTEIN C16ORF89"/>
    <property type="match status" value="1"/>
</dbReference>
<keyword evidence="1" id="KW-0812">Transmembrane</keyword>
<name>A0A0N4ZKH9_PARTI</name>
<evidence type="ECO:0000313" key="2">
    <source>
        <dbReference type="Proteomes" id="UP000038045"/>
    </source>
</evidence>
<feature type="transmembrane region" description="Helical" evidence="1">
    <location>
        <begin position="381"/>
        <end position="401"/>
    </location>
</feature>
<dbReference type="PANTHER" id="PTHR33539">
    <property type="entry name" value="UPF0764 PROTEIN C16ORF89"/>
    <property type="match status" value="1"/>
</dbReference>
<dbReference type="Proteomes" id="UP000038045">
    <property type="component" value="Unplaced"/>
</dbReference>
<dbReference type="Pfam" id="PF15882">
    <property type="entry name" value="DUF4735"/>
    <property type="match status" value="1"/>
</dbReference>
<sequence>MNIIAPSIVFFSWHHGRLIALILNAFGGFIFYAENQGRINNKLNDEEVFTLILIQKQLNIFYDRYHQNGYHNDIYNGIEELSNKAKKLLEINQVSTKDVLNKDIFTFDLEEYKLTDERLRWPLKDLPNVNKREDVKKDGFYFWFQNECFKEFPHNITSTCFNGFSTYKGMIGFDLTSRLQYIFYAKKISNDYLTKHLRTTDSFAINEICANMIDEFNQHKQKHYKYLIKLSKKQRDLLMNQVFACGQFGYLDVSDLHILSSILSWQHPSLGCFSRETPDQLYNYGISKNSQNALFSSGSDTCSSDSTLLGIYALMVYLRFLLEPPFKYREYHLPEQPVNMGHISAEDRFVTFKYKNWVRDAGFPNELRIPKPEPIFWSTDLIAFILILMVALTICTCGHLLNTGTIGRKTKKIYNYAYKKL</sequence>
<accession>A0A0N4ZKH9</accession>
<keyword evidence="1" id="KW-0472">Membrane</keyword>